<accession>A0A1G4IDV7</accession>
<dbReference type="GeneID" id="92375930"/>
<evidence type="ECO:0000313" key="4">
    <source>
        <dbReference type="EMBL" id="SCU70417.1"/>
    </source>
</evidence>
<dbReference type="Gene3D" id="1.25.40.10">
    <property type="entry name" value="Tetratricopeptide repeat domain"/>
    <property type="match status" value="1"/>
</dbReference>
<sequence length="320" mass="36092">MRAAKEPPLPEDIRVRLDNLNGGSTADEWKAVGNDCFSRGFYLSAIRCYTKALDLDSSSAAVYSNRSAAYLKSTMFAGPALALKDAEHAVRLDPGWYKAHLRVADAQFGRKKYEEAKAAYQKVLELNNSCVAAKDSLKLVEQELFLQFLDDQKKKERKDELNGGDQDGVSKGDSFSWSHNTTGSGNNVTASPTPSNDRAQVEVSESEVERHIRLWTQDTVLREDRTGMRAFGATIDEADREAGVEYKKNLLSKFRNRLETDEPLRSNVERRLDRQMRLGENVDYRNPEKHRAILMRGTDGVGLGISTDAYKSYKYESTMW</sequence>
<dbReference type="SMART" id="SM00028">
    <property type="entry name" value="TPR"/>
    <property type="match status" value="3"/>
</dbReference>
<protein>
    <submittedName>
        <fullName evidence="4">TPR repeat, putative</fullName>
    </submittedName>
</protein>
<dbReference type="VEuPathDB" id="TriTrypDB:TEOVI_000199000"/>
<keyword evidence="2" id="KW-0802">TPR repeat</keyword>
<dbReference type="Pfam" id="PF13414">
    <property type="entry name" value="TPR_11"/>
    <property type="match status" value="1"/>
</dbReference>
<dbReference type="InterPro" id="IPR019734">
    <property type="entry name" value="TPR_rpt"/>
</dbReference>
<evidence type="ECO:0000313" key="5">
    <source>
        <dbReference type="Proteomes" id="UP000195570"/>
    </source>
</evidence>
<evidence type="ECO:0000256" key="1">
    <source>
        <dbReference type="ARBA" id="ARBA00022737"/>
    </source>
</evidence>
<feature type="region of interest" description="Disordered" evidence="3">
    <location>
        <begin position="156"/>
        <end position="205"/>
    </location>
</feature>
<dbReference type="PANTHER" id="PTHR22904:SF513">
    <property type="match status" value="1"/>
</dbReference>
<dbReference type="Pfam" id="PF13181">
    <property type="entry name" value="TPR_8"/>
    <property type="match status" value="1"/>
</dbReference>
<evidence type="ECO:0000256" key="2">
    <source>
        <dbReference type="ARBA" id="ARBA00022803"/>
    </source>
</evidence>
<keyword evidence="1" id="KW-0677">Repeat</keyword>
<gene>
    <name evidence="4" type="ORF">TEOVI_000199000</name>
</gene>
<dbReference type="Proteomes" id="UP000195570">
    <property type="component" value="Unassembled WGS sequence"/>
</dbReference>
<dbReference type="GO" id="GO:0051879">
    <property type="term" value="F:Hsp90 protein binding"/>
    <property type="evidence" value="ECO:0007669"/>
    <property type="project" value="TreeGrafter"/>
</dbReference>
<dbReference type="AlphaFoldDB" id="A0A1G4IDV7"/>
<dbReference type="FunFam" id="1.25.40.10:FF:001585">
    <property type="entry name" value="TPR repeat"/>
    <property type="match status" value="1"/>
</dbReference>
<dbReference type="SUPFAM" id="SSF48452">
    <property type="entry name" value="TPR-like"/>
    <property type="match status" value="1"/>
</dbReference>
<organism evidence="4 5">
    <name type="scientific">Trypanosoma equiperdum</name>
    <dbReference type="NCBI Taxonomy" id="5694"/>
    <lineage>
        <taxon>Eukaryota</taxon>
        <taxon>Discoba</taxon>
        <taxon>Euglenozoa</taxon>
        <taxon>Kinetoplastea</taxon>
        <taxon>Metakinetoplastina</taxon>
        <taxon>Trypanosomatida</taxon>
        <taxon>Trypanosomatidae</taxon>
        <taxon>Trypanosoma</taxon>
    </lineage>
</organism>
<dbReference type="PANTHER" id="PTHR22904">
    <property type="entry name" value="TPR REPEAT CONTAINING PROTEIN"/>
    <property type="match status" value="1"/>
</dbReference>
<dbReference type="EMBL" id="CZPT02001439">
    <property type="protein sequence ID" value="SCU70417.1"/>
    <property type="molecule type" value="Genomic_DNA"/>
</dbReference>
<feature type="compositionally biased region" description="Polar residues" evidence="3">
    <location>
        <begin position="173"/>
        <end position="198"/>
    </location>
</feature>
<name>A0A1G4IDV7_TRYEQ</name>
<dbReference type="InterPro" id="IPR011990">
    <property type="entry name" value="TPR-like_helical_dom_sf"/>
</dbReference>
<dbReference type="RefSeq" id="XP_067081232.1">
    <property type="nucleotide sequence ID" value="XM_067225131.1"/>
</dbReference>
<evidence type="ECO:0000256" key="3">
    <source>
        <dbReference type="SAM" id="MobiDB-lite"/>
    </source>
</evidence>
<proteinExistence type="predicted"/>
<reference evidence="4" key="1">
    <citation type="submission" date="2016-09" db="EMBL/GenBank/DDBJ databases">
        <authorList>
            <person name="Hebert L."/>
            <person name="Moumen B."/>
        </authorList>
    </citation>
    <scope>NUCLEOTIDE SEQUENCE [LARGE SCALE GENOMIC DNA]</scope>
    <source>
        <strain evidence="4">OVI</strain>
    </source>
</reference>
<comment type="caution">
    <text evidence="4">The sequence shown here is derived from an EMBL/GenBank/DDBJ whole genome shotgun (WGS) entry which is preliminary data.</text>
</comment>
<keyword evidence="5" id="KW-1185">Reference proteome</keyword>